<name>A0ABW5KJB5_9SPHI</name>
<gene>
    <name evidence="1" type="ORF">ACFSR5_15660</name>
</gene>
<dbReference type="PANTHER" id="PTHR43428">
    <property type="entry name" value="ARSENATE REDUCTASE"/>
    <property type="match status" value="1"/>
</dbReference>
<dbReference type="Proteomes" id="UP001597545">
    <property type="component" value="Unassembled WGS sequence"/>
</dbReference>
<dbReference type="PANTHER" id="PTHR43428:SF1">
    <property type="entry name" value="ARSENATE REDUCTASE"/>
    <property type="match status" value="1"/>
</dbReference>
<dbReference type="RefSeq" id="WP_380905406.1">
    <property type="nucleotide sequence ID" value="NZ_JBHUEG010000009.1"/>
</dbReference>
<accession>A0ABW5KJB5</accession>
<dbReference type="SUPFAM" id="SSF52788">
    <property type="entry name" value="Phosphotyrosine protein phosphatases I"/>
    <property type="match status" value="1"/>
</dbReference>
<evidence type="ECO:0000313" key="2">
    <source>
        <dbReference type="Proteomes" id="UP001597545"/>
    </source>
</evidence>
<proteinExistence type="predicted"/>
<keyword evidence="2" id="KW-1185">Reference proteome</keyword>
<organism evidence="1 2">
    <name type="scientific">Sphingobacterium suaedae</name>
    <dbReference type="NCBI Taxonomy" id="1686402"/>
    <lineage>
        <taxon>Bacteria</taxon>
        <taxon>Pseudomonadati</taxon>
        <taxon>Bacteroidota</taxon>
        <taxon>Sphingobacteriia</taxon>
        <taxon>Sphingobacteriales</taxon>
        <taxon>Sphingobacteriaceae</taxon>
        <taxon>Sphingobacterium</taxon>
    </lineage>
</organism>
<comment type="caution">
    <text evidence="1">The sequence shown here is derived from an EMBL/GenBank/DDBJ whole genome shotgun (WGS) entry which is preliminary data.</text>
</comment>
<protein>
    <submittedName>
        <fullName evidence="1">Protein-tyrosine-phosphatase</fullName>
    </submittedName>
</protein>
<dbReference type="Gene3D" id="3.40.50.2300">
    <property type="match status" value="1"/>
</dbReference>
<evidence type="ECO:0000313" key="1">
    <source>
        <dbReference type="EMBL" id="MFD2549086.1"/>
    </source>
</evidence>
<sequence>MYPKITQTIQALLQEPLNHLVRDEIVQPLIDFVQKKVHAQQPVNLHFICTHNSRRSHLSQAWAQAAAAYFEVPRVYCYSGGTEETALFPLVAETLSDQGFHLSEIGKGVNPLYALKYDENAPPVVGFSKTFDHPFNPVSAFAAVMTCTQADQGCPFIPGAEQRIPIPYEDPKIADGTPGQKQVYAERSLEIAREMMYVFSKIDL</sequence>
<dbReference type="EMBL" id="JBHULR010000009">
    <property type="protein sequence ID" value="MFD2549086.1"/>
    <property type="molecule type" value="Genomic_DNA"/>
</dbReference>
<reference evidence="2" key="1">
    <citation type="journal article" date="2019" name="Int. J. Syst. Evol. Microbiol.">
        <title>The Global Catalogue of Microorganisms (GCM) 10K type strain sequencing project: providing services to taxonomists for standard genome sequencing and annotation.</title>
        <authorList>
            <consortium name="The Broad Institute Genomics Platform"/>
            <consortium name="The Broad Institute Genome Sequencing Center for Infectious Disease"/>
            <person name="Wu L."/>
            <person name="Ma J."/>
        </authorList>
    </citation>
    <scope>NUCLEOTIDE SEQUENCE [LARGE SCALE GENOMIC DNA]</scope>
    <source>
        <strain evidence="2">KCTC 42662</strain>
    </source>
</reference>
<dbReference type="InterPro" id="IPR036196">
    <property type="entry name" value="Ptyr_pPase_sf"/>
</dbReference>